<feature type="compositionally biased region" description="Pro residues" evidence="8">
    <location>
        <begin position="214"/>
        <end position="226"/>
    </location>
</feature>
<evidence type="ECO:0000259" key="9">
    <source>
        <dbReference type="SMART" id="SM00761"/>
    </source>
</evidence>
<protein>
    <recommendedName>
        <fullName evidence="9">Histone deacetylase interacting domain-containing protein</fullName>
    </recommendedName>
</protein>
<dbReference type="Pfam" id="PF16879">
    <property type="entry name" value="Sin3a_C"/>
    <property type="match status" value="1"/>
</dbReference>
<dbReference type="SMART" id="SM00761">
    <property type="entry name" value="HDAC_interact"/>
    <property type="match status" value="1"/>
</dbReference>
<feature type="compositionally biased region" description="Pro residues" evidence="8">
    <location>
        <begin position="83"/>
        <end position="94"/>
    </location>
</feature>
<evidence type="ECO:0000256" key="8">
    <source>
        <dbReference type="SAM" id="MobiDB-lite"/>
    </source>
</evidence>
<dbReference type="GO" id="GO:0010628">
    <property type="term" value="P:positive regulation of gene expression"/>
    <property type="evidence" value="ECO:0007669"/>
    <property type="project" value="UniProtKB-ARBA"/>
</dbReference>
<keyword evidence="4" id="KW-0805">Transcription regulation</keyword>
<feature type="compositionally biased region" description="Basic and acidic residues" evidence="8">
    <location>
        <begin position="1154"/>
        <end position="1177"/>
    </location>
</feature>
<keyword evidence="3" id="KW-0677">Repeat</keyword>
<feature type="compositionally biased region" description="Basic and acidic residues" evidence="8">
    <location>
        <begin position="133"/>
        <end position="169"/>
    </location>
</feature>
<accession>A0A6A6HA54</accession>
<dbReference type="InterPro" id="IPR039774">
    <property type="entry name" value="Sin3-like"/>
</dbReference>
<dbReference type="GO" id="GO:0000122">
    <property type="term" value="P:negative regulation of transcription by RNA polymerase II"/>
    <property type="evidence" value="ECO:0007669"/>
    <property type="project" value="TreeGrafter"/>
</dbReference>
<gene>
    <name evidence="10" type="ORF">EV356DRAFT_500937</name>
</gene>
<dbReference type="GO" id="GO:0033698">
    <property type="term" value="C:Rpd3L complex"/>
    <property type="evidence" value="ECO:0007669"/>
    <property type="project" value="UniProtKB-ARBA"/>
</dbReference>
<feature type="compositionally biased region" description="Low complexity" evidence="8">
    <location>
        <begin position="680"/>
        <end position="707"/>
    </location>
</feature>
<sequence>MSREGWPPPQPPGVHQTPEQPPGAAPRPMPSFGSAPPGQSTQPQPQSGPGPVLPPPSAPMFSSGGQQSGHNLPTLQGLTQPSPVIPSRPPPPTSEGPTGPQNSAQQQQGGQGPGYVLPNINEAVQGRSQGQSEFEREREIREQRREWDRTYQDEREHEQREREARDRQPQEAGPQHQTHAGSIPLHQPHAVAPQIRSAIHGPNGLLASVGPGPGSAPGPGPGPGPVPQTSSNLGAPSGPSNIFAGGPVQQTDGPQRMQMTQSQQQALMPFAAGPGAQSGAASVGQGQQPILNDALSYLDQVKVQFVDSPDVYNRFLDIMKDFKSGAIDTPGVIERVSTLFAGNPNLIQGFNTFLPPGYRIECGMGDDPNSIRVTTPMGTTVSSLPAPRPLSPRAVPPSSSVTGDVQYDAGARGASGGWPQQQNEAGPGGISMSPNGRMMGPLFMPHTQNQTSPVDTREQQIAANSATLAHQQEQRGVSQLQNAVTVAAGASMGGPGVQHLSPSGRAVTPQPHNINGVGPDGPPGAGLEKRGPVEFNHAISYVNKIKTRFASQPDIYKQFLEILQTYQRESKPIQDVYAQVTHLFNSAPDLLEDFKQFLPESAAHARAQAARQAAGGVMPEDVTMLSNLREPIYGTSQTPQMHQTPRVEQTKLPPMGNFAPTPSANKDNKRKRGAERQPPAASSSALAVATEPGPSAAARGGTGAASSVNKRTKYQHGAKLLDQRELHNVSPTLVPALPEPMAPGTSYAATQDELGLFDRVKKHIGNKNTMSEFLKLCNLFSQDLLSKGELVYRAYAYIGSSDDLMDGFKAFLKYDDKDTVVENRPRVMLDRPSLPNCRGLTPSYRLLPKREKMKVCSGRDELCHAVLNDEWASHPTWASEDSGFVAHRKNQYEETLHRIEEERHDYDFNIEALSRTVQLLTPYAQQLRNMTEQERKNMRLPEGLGGQSRTIHKRVIKKMYGREKGEVVCRGLAEEPSEVVPLLSNRLQAKLEEWKAAQREWDKIWREQTSKSFYRSLDHQWFAARQGDKRQFQMKTLQQEISVKWEEQQRARQMLYSNVPSFQLEFTHNDIDVILDTSSLLLTYAEYNHSTEVPRLVSFIKELLPLYFGFDQGKFQQSIQGRFESLAADDNLDEDQSVSDDVLARSRKTNRKKEDLRRGLLERGRSGRPARRDKEDSIAASSRGSSPEAVSAADDDPAGAPDIPAPKTEPVEDLAPEKWVEHPVDGNNFNMQNLRPEEPYKRDNYHLYANLSILCFFRMFFTLYERLKRLKDSEQAVHHTVDLAMGPKAAIDLNMIDKLPTNFFYEVGPTCNYYSQMLRMMSEQVQQEIEPSQVEETLRRYYLQCGYLLHQLEKLLSSLTRFAISIMANDGKDKSWDIIQLFKKDRVHEQTTHQDELNYRKQVEKYCKEGDIYRFNFDQVEMRTQIQIFKKDDATFNIDTMSAANRWTYYISSYTNIEPTEGVPVHLTHTAVLRKNLPDASDGVDTNMINGENMIEDADKSPNAATVAQAEASQRFTNIKSKEKLEMRICTRTYTPLFAPNSEDMLYHPHAFARRPVIHPTTETDGVNSGNKGMSGDIDGAGRAEGEDGDGETGDAEKAVEDVKEKLIMNNAWMKGLSKEQVDGYNEEYRQWKADANLTSGDDTEMAEG</sequence>
<dbReference type="InterPro" id="IPR036600">
    <property type="entry name" value="PAH_sf"/>
</dbReference>
<evidence type="ECO:0000256" key="3">
    <source>
        <dbReference type="ARBA" id="ARBA00022737"/>
    </source>
</evidence>
<feature type="compositionally biased region" description="Low complexity" evidence="8">
    <location>
        <begin position="33"/>
        <end position="45"/>
    </location>
</feature>
<comment type="subcellular location">
    <subcellularLocation>
        <location evidence="1 7">Nucleus</location>
    </subcellularLocation>
</comment>
<dbReference type="PANTHER" id="PTHR12346:SF0">
    <property type="entry name" value="SIN3A, ISOFORM G"/>
    <property type="match status" value="1"/>
</dbReference>
<feature type="compositionally biased region" description="Polar residues" evidence="8">
    <location>
        <begin position="63"/>
        <end position="78"/>
    </location>
</feature>
<name>A0A6A6HA54_VIRVR</name>
<evidence type="ECO:0000256" key="5">
    <source>
        <dbReference type="ARBA" id="ARBA00023163"/>
    </source>
</evidence>
<evidence type="ECO:0000313" key="10">
    <source>
        <dbReference type="EMBL" id="KAF2235014.1"/>
    </source>
</evidence>
<dbReference type="FunFam" id="1.20.1160.11:FF:000002">
    <property type="entry name" value="Paired amphipathic helix protein SIN3"/>
    <property type="match status" value="1"/>
</dbReference>
<dbReference type="FunFam" id="1.20.1160.11:FF:000001">
    <property type="entry name" value="Paired amphipathic helix protein Sin3"/>
    <property type="match status" value="1"/>
</dbReference>
<feature type="compositionally biased region" description="Pro residues" evidence="8">
    <location>
        <begin position="19"/>
        <end position="29"/>
    </location>
</feature>
<dbReference type="Proteomes" id="UP000800092">
    <property type="component" value="Unassembled WGS sequence"/>
</dbReference>
<keyword evidence="2" id="KW-0678">Repressor</keyword>
<dbReference type="EMBL" id="ML991794">
    <property type="protein sequence ID" value="KAF2235014.1"/>
    <property type="molecule type" value="Genomic_DNA"/>
</dbReference>
<feature type="compositionally biased region" description="Pro residues" evidence="8">
    <location>
        <begin position="1"/>
        <end position="12"/>
    </location>
</feature>
<dbReference type="FunFam" id="1.20.1160.11:FF:000003">
    <property type="entry name" value="Paired amphipathic helix SIN3-like protein"/>
    <property type="match status" value="1"/>
</dbReference>
<keyword evidence="11" id="KW-1185">Reference proteome</keyword>
<dbReference type="PROSITE" id="PS51477">
    <property type="entry name" value="PAH"/>
    <property type="match status" value="2"/>
</dbReference>
<evidence type="ECO:0000313" key="11">
    <source>
        <dbReference type="Proteomes" id="UP000800092"/>
    </source>
</evidence>
<dbReference type="InterPro" id="IPR031693">
    <property type="entry name" value="Sin3_C"/>
</dbReference>
<feature type="region of interest" description="Disordered" evidence="8">
    <location>
        <begin position="379"/>
        <end position="431"/>
    </location>
</feature>
<feature type="region of interest" description="Disordered" evidence="8">
    <location>
        <begin position="1559"/>
        <end position="1598"/>
    </location>
</feature>
<organism evidence="10 11">
    <name type="scientific">Viridothelium virens</name>
    <name type="common">Speckled blister lichen</name>
    <name type="synonym">Trypethelium virens</name>
    <dbReference type="NCBI Taxonomy" id="1048519"/>
    <lineage>
        <taxon>Eukaryota</taxon>
        <taxon>Fungi</taxon>
        <taxon>Dikarya</taxon>
        <taxon>Ascomycota</taxon>
        <taxon>Pezizomycotina</taxon>
        <taxon>Dothideomycetes</taxon>
        <taxon>Dothideomycetes incertae sedis</taxon>
        <taxon>Trypetheliales</taxon>
        <taxon>Trypetheliaceae</taxon>
        <taxon>Viridothelium</taxon>
    </lineage>
</organism>
<evidence type="ECO:0000256" key="4">
    <source>
        <dbReference type="ARBA" id="ARBA00023015"/>
    </source>
</evidence>
<dbReference type="InterPro" id="IPR003822">
    <property type="entry name" value="PAH"/>
</dbReference>
<reference evidence="10" key="1">
    <citation type="journal article" date="2020" name="Stud. Mycol.">
        <title>101 Dothideomycetes genomes: a test case for predicting lifestyles and emergence of pathogens.</title>
        <authorList>
            <person name="Haridas S."/>
            <person name="Albert R."/>
            <person name="Binder M."/>
            <person name="Bloem J."/>
            <person name="Labutti K."/>
            <person name="Salamov A."/>
            <person name="Andreopoulos B."/>
            <person name="Baker S."/>
            <person name="Barry K."/>
            <person name="Bills G."/>
            <person name="Bluhm B."/>
            <person name="Cannon C."/>
            <person name="Castanera R."/>
            <person name="Culley D."/>
            <person name="Daum C."/>
            <person name="Ezra D."/>
            <person name="Gonzalez J."/>
            <person name="Henrissat B."/>
            <person name="Kuo A."/>
            <person name="Liang C."/>
            <person name="Lipzen A."/>
            <person name="Lutzoni F."/>
            <person name="Magnuson J."/>
            <person name="Mondo S."/>
            <person name="Nolan M."/>
            <person name="Ohm R."/>
            <person name="Pangilinan J."/>
            <person name="Park H.-J."/>
            <person name="Ramirez L."/>
            <person name="Alfaro M."/>
            <person name="Sun H."/>
            <person name="Tritt A."/>
            <person name="Yoshinaga Y."/>
            <person name="Zwiers L.-H."/>
            <person name="Turgeon B."/>
            <person name="Goodwin S."/>
            <person name="Spatafora J."/>
            <person name="Crous P."/>
            <person name="Grigoriev I."/>
        </authorList>
    </citation>
    <scope>NUCLEOTIDE SEQUENCE</scope>
    <source>
        <strain evidence="10">Tuck. ex Michener</strain>
    </source>
</reference>
<dbReference type="PANTHER" id="PTHR12346">
    <property type="entry name" value="SIN3B-RELATED"/>
    <property type="match status" value="1"/>
</dbReference>
<evidence type="ECO:0000256" key="2">
    <source>
        <dbReference type="ARBA" id="ARBA00022491"/>
    </source>
</evidence>
<evidence type="ECO:0000256" key="7">
    <source>
        <dbReference type="PROSITE-ProRule" id="PRU00810"/>
    </source>
</evidence>
<feature type="compositionally biased region" description="Polar residues" evidence="8">
    <location>
        <begin position="634"/>
        <end position="647"/>
    </location>
</feature>
<dbReference type="SUPFAM" id="SSF47762">
    <property type="entry name" value="PAH2 domain"/>
    <property type="match status" value="3"/>
</dbReference>
<dbReference type="OrthoDB" id="10265969at2759"/>
<feature type="domain" description="Histone deacetylase interacting" evidence="9">
    <location>
        <begin position="836"/>
        <end position="937"/>
    </location>
</feature>
<feature type="compositionally biased region" description="Polar residues" evidence="8">
    <location>
        <begin position="228"/>
        <end position="240"/>
    </location>
</feature>
<dbReference type="InterPro" id="IPR013194">
    <property type="entry name" value="HDAC_interact_dom"/>
</dbReference>
<proteinExistence type="predicted"/>
<feature type="region of interest" description="Disordered" evidence="8">
    <location>
        <begin position="1"/>
        <end position="183"/>
    </location>
</feature>
<feature type="region of interest" description="Disordered" evidence="8">
    <location>
        <begin position="634"/>
        <end position="711"/>
    </location>
</feature>
<dbReference type="Pfam" id="PF08295">
    <property type="entry name" value="Sin3_corepress"/>
    <property type="match status" value="1"/>
</dbReference>
<feature type="compositionally biased region" description="Low complexity" evidence="8">
    <location>
        <begin position="381"/>
        <end position="400"/>
    </location>
</feature>
<feature type="region of interest" description="Disordered" evidence="8">
    <location>
        <begin position="1154"/>
        <end position="1211"/>
    </location>
</feature>
<keyword evidence="6 7" id="KW-0539">Nucleus</keyword>
<evidence type="ECO:0000256" key="6">
    <source>
        <dbReference type="ARBA" id="ARBA00023242"/>
    </source>
</evidence>
<dbReference type="GO" id="GO:0003714">
    <property type="term" value="F:transcription corepressor activity"/>
    <property type="evidence" value="ECO:0007669"/>
    <property type="project" value="InterPro"/>
</dbReference>
<dbReference type="Gene3D" id="1.20.1160.11">
    <property type="entry name" value="Paired amphipathic helix"/>
    <property type="match status" value="3"/>
</dbReference>
<evidence type="ECO:0000256" key="1">
    <source>
        <dbReference type="ARBA" id="ARBA00004123"/>
    </source>
</evidence>
<feature type="compositionally biased region" description="Low complexity" evidence="8">
    <location>
        <begin position="95"/>
        <end position="108"/>
    </location>
</feature>
<keyword evidence="5" id="KW-0804">Transcription</keyword>
<dbReference type="Pfam" id="PF02671">
    <property type="entry name" value="PAH"/>
    <property type="match status" value="3"/>
</dbReference>
<feature type="region of interest" description="Disordered" evidence="8">
    <location>
        <begin position="201"/>
        <end position="254"/>
    </location>
</feature>
<feature type="compositionally biased region" description="Pro residues" evidence="8">
    <location>
        <begin position="46"/>
        <end position="58"/>
    </location>
</feature>
<feature type="compositionally biased region" description="Polar residues" evidence="8">
    <location>
        <begin position="1561"/>
        <end position="1572"/>
    </location>
</feature>